<name>A0ABP7DKS7_9MICO</name>
<evidence type="ECO:0000256" key="1">
    <source>
        <dbReference type="SAM" id="MobiDB-lite"/>
    </source>
</evidence>
<gene>
    <name evidence="3" type="ORF">GCM10022399_23190</name>
</gene>
<feature type="region of interest" description="Disordered" evidence="1">
    <location>
        <begin position="175"/>
        <end position="226"/>
    </location>
</feature>
<feature type="transmembrane region" description="Helical" evidence="2">
    <location>
        <begin position="75"/>
        <end position="95"/>
    </location>
</feature>
<dbReference type="EMBL" id="BAABDC010000003">
    <property type="protein sequence ID" value="GAA3705782.1"/>
    <property type="molecule type" value="Genomic_DNA"/>
</dbReference>
<evidence type="ECO:0000313" key="4">
    <source>
        <dbReference type="Proteomes" id="UP001501468"/>
    </source>
</evidence>
<comment type="caution">
    <text evidence="3">The sequence shown here is derived from an EMBL/GenBank/DDBJ whole genome shotgun (WGS) entry which is preliminary data.</text>
</comment>
<evidence type="ECO:0008006" key="5">
    <source>
        <dbReference type="Google" id="ProtNLM"/>
    </source>
</evidence>
<sequence length="226" mass="23691">MSTVRDWFTGRWLSGGLALLGVLLVVPSLLSPTWEMSVSDREHGSVLSRQWEWSWGRVRQTGLEGVELRDEWNPVGLAVIVVLLVAALAGVAVWAARRGAWGRVAGLVAVGLLAGRVLTTVSDRVGRSIDEMDQGASGLSVRTGMTSAGSLETAAAVVLVVAVATMVFAALRDERTGGAGDPEPSGHGTREARVGRAAPADETVGLRPPGEHLSGPAVDLVEEERG</sequence>
<keyword evidence="2" id="KW-1133">Transmembrane helix</keyword>
<dbReference type="Proteomes" id="UP001501468">
    <property type="component" value="Unassembled WGS sequence"/>
</dbReference>
<evidence type="ECO:0000256" key="2">
    <source>
        <dbReference type="SAM" id="Phobius"/>
    </source>
</evidence>
<evidence type="ECO:0000313" key="3">
    <source>
        <dbReference type="EMBL" id="GAA3705782.1"/>
    </source>
</evidence>
<organism evidence="3 4">
    <name type="scientific">Terrabacter ginsenosidimutans</name>
    <dbReference type="NCBI Taxonomy" id="490575"/>
    <lineage>
        <taxon>Bacteria</taxon>
        <taxon>Bacillati</taxon>
        <taxon>Actinomycetota</taxon>
        <taxon>Actinomycetes</taxon>
        <taxon>Micrococcales</taxon>
        <taxon>Intrasporangiaceae</taxon>
        <taxon>Terrabacter</taxon>
    </lineage>
</organism>
<proteinExistence type="predicted"/>
<feature type="transmembrane region" description="Helical" evidence="2">
    <location>
        <begin position="153"/>
        <end position="171"/>
    </location>
</feature>
<keyword evidence="2" id="KW-0812">Transmembrane</keyword>
<keyword evidence="2" id="KW-0472">Membrane</keyword>
<feature type="transmembrane region" description="Helical" evidence="2">
    <location>
        <begin position="100"/>
        <end position="118"/>
    </location>
</feature>
<feature type="transmembrane region" description="Helical" evidence="2">
    <location>
        <begin position="12"/>
        <end position="30"/>
    </location>
</feature>
<dbReference type="RefSeq" id="WP_344946169.1">
    <property type="nucleotide sequence ID" value="NZ_BAABDC010000003.1"/>
</dbReference>
<reference evidence="4" key="1">
    <citation type="journal article" date="2019" name="Int. J. Syst. Evol. Microbiol.">
        <title>The Global Catalogue of Microorganisms (GCM) 10K type strain sequencing project: providing services to taxonomists for standard genome sequencing and annotation.</title>
        <authorList>
            <consortium name="The Broad Institute Genomics Platform"/>
            <consortium name="The Broad Institute Genome Sequencing Center for Infectious Disease"/>
            <person name="Wu L."/>
            <person name="Ma J."/>
        </authorList>
    </citation>
    <scope>NUCLEOTIDE SEQUENCE [LARGE SCALE GENOMIC DNA]</scope>
    <source>
        <strain evidence="4">JCM 17125</strain>
    </source>
</reference>
<keyword evidence="4" id="KW-1185">Reference proteome</keyword>
<accession>A0ABP7DKS7</accession>
<protein>
    <recommendedName>
        <fullName evidence="5">Trp biosynthesis-associated membrane protein</fullName>
    </recommendedName>
</protein>